<keyword evidence="3 6" id="KW-0269">Exonuclease</keyword>
<keyword evidence="3" id="KW-0479">Metal-binding</keyword>
<dbReference type="InterPro" id="IPR050535">
    <property type="entry name" value="DNA_Repair-Maintenance_Comp"/>
</dbReference>
<comment type="caution">
    <text evidence="3">Lacks conserved residue(s) required for the propagation of feature annotation.</text>
</comment>
<dbReference type="AlphaFoldDB" id="A0A419WQ26"/>
<organism evidence="6 7">
    <name type="scientific">Halopiger aswanensis</name>
    <dbReference type="NCBI Taxonomy" id="148449"/>
    <lineage>
        <taxon>Archaea</taxon>
        <taxon>Methanobacteriati</taxon>
        <taxon>Methanobacteriota</taxon>
        <taxon>Stenosarchaea group</taxon>
        <taxon>Halobacteria</taxon>
        <taxon>Halobacteriales</taxon>
        <taxon>Natrialbaceae</taxon>
        <taxon>Halopiger</taxon>
    </lineage>
</organism>
<dbReference type="GO" id="GO:0004519">
    <property type="term" value="F:endonuclease activity"/>
    <property type="evidence" value="ECO:0007669"/>
    <property type="project" value="UniProtKB-UniRule"/>
</dbReference>
<protein>
    <recommendedName>
        <fullName evidence="3">DNA double-strand break repair protein Mre11</fullName>
        <ecNumber evidence="3">3.1.-.-</ecNumber>
    </recommendedName>
</protein>
<evidence type="ECO:0000256" key="4">
    <source>
        <dbReference type="SAM" id="MobiDB-lite"/>
    </source>
</evidence>
<dbReference type="Gene3D" id="3.60.21.10">
    <property type="match status" value="1"/>
</dbReference>
<dbReference type="PANTHER" id="PTHR30337:SF0">
    <property type="entry name" value="NUCLEASE SBCCD SUBUNIT D"/>
    <property type="match status" value="1"/>
</dbReference>
<feature type="compositionally biased region" description="Acidic residues" evidence="4">
    <location>
        <begin position="450"/>
        <end position="462"/>
    </location>
</feature>
<dbReference type="GO" id="GO:0000403">
    <property type="term" value="F:Y-form DNA binding"/>
    <property type="evidence" value="ECO:0007669"/>
    <property type="project" value="UniProtKB-UniRule"/>
</dbReference>
<evidence type="ECO:0000313" key="7">
    <source>
        <dbReference type="Proteomes" id="UP000283805"/>
    </source>
</evidence>
<dbReference type="GO" id="GO:0030145">
    <property type="term" value="F:manganese ion binding"/>
    <property type="evidence" value="ECO:0007669"/>
    <property type="project" value="UniProtKB-UniRule"/>
</dbReference>
<dbReference type="HAMAP" id="MF_02044">
    <property type="entry name" value="Mre11"/>
    <property type="match status" value="1"/>
</dbReference>
<dbReference type="RefSeq" id="WP_120243039.1">
    <property type="nucleotide sequence ID" value="NZ_RAPO01000001.1"/>
</dbReference>
<dbReference type="InterPro" id="IPR029052">
    <property type="entry name" value="Metallo-depent_PP-like"/>
</dbReference>
<keyword evidence="3" id="KW-0540">Nuclease</keyword>
<feature type="binding site" evidence="3">
    <location>
        <position position="50"/>
    </location>
    <ligand>
        <name>Mn(2+)</name>
        <dbReference type="ChEBI" id="CHEBI:29035"/>
        <label>2</label>
    </ligand>
</feature>
<keyword evidence="3" id="KW-0255">Endonuclease</keyword>
<comment type="similarity">
    <text evidence="3">Belongs to the MRE11/RAD32 family.</text>
</comment>
<dbReference type="PANTHER" id="PTHR30337">
    <property type="entry name" value="COMPONENT OF ATP-DEPENDENT DSDNA EXONUCLEASE"/>
    <property type="match status" value="1"/>
</dbReference>
<dbReference type="InterPro" id="IPR032885">
    <property type="entry name" value="Mre11_archaea-type"/>
</dbReference>
<feature type="binding site" evidence="3">
    <location>
        <position position="85"/>
    </location>
    <ligand>
        <name>Mn(2+)</name>
        <dbReference type="ChEBI" id="CHEBI:29035"/>
        <label>2</label>
    </ligand>
</feature>
<feature type="region of interest" description="Disordered" evidence="4">
    <location>
        <begin position="366"/>
        <end position="472"/>
    </location>
</feature>
<dbReference type="InterPro" id="IPR004843">
    <property type="entry name" value="Calcineurin-like_PHP"/>
</dbReference>
<feature type="binding site" evidence="3">
    <location>
        <position position="152"/>
    </location>
    <ligand>
        <name>Mn(2+)</name>
        <dbReference type="ChEBI" id="CHEBI:29035"/>
        <label>2</label>
    </ligand>
</feature>
<comment type="caution">
    <text evidence="6">The sequence shown here is derived from an EMBL/GenBank/DDBJ whole genome shotgun (WGS) entry which is preliminary data.</text>
</comment>
<evidence type="ECO:0000313" key="6">
    <source>
        <dbReference type="EMBL" id="RKD97508.1"/>
    </source>
</evidence>
<feature type="binding site" evidence="3">
    <location>
        <position position="9"/>
    </location>
    <ligand>
        <name>Mn(2+)</name>
        <dbReference type="ChEBI" id="CHEBI:29035"/>
        <label>1</label>
    </ligand>
</feature>
<feature type="binding site" evidence="3">
    <location>
        <position position="185"/>
    </location>
    <ligand>
        <name>Mn(2+)</name>
        <dbReference type="ChEBI" id="CHEBI:29035"/>
        <label>1</label>
    </ligand>
</feature>
<keyword evidence="2 3" id="KW-0234">DNA repair</keyword>
<comment type="subunit">
    <text evidence="3">Homodimer. Forms a heterotetramer composed of two Mre11 subunits and two Rad50 subunits.</text>
</comment>
<name>A0A419WQ26_9EURY</name>
<evidence type="ECO:0000256" key="1">
    <source>
        <dbReference type="ARBA" id="ARBA00022763"/>
    </source>
</evidence>
<dbReference type="Proteomes" id="UP000283805">
    <property type="component" value="Unassembled WGS sequence"/>
</dbReference>
<evidence type="ECO:0000259" key="5">
    <source>
        <dbReference type="Pfam" id="PF00149"/>
    </source>
</evidence>
<keyword evidence="7" id="KW-1185">Reference proteome</keyword>
<keyword evidence="3" id="KW-0464">Manganese</keyword>
<gene>
    <name evidence="3" type="primary">mre11</name>
    <name evidence="6" type="ORF">ATJ93_0496</name>
</gene>
<dbReference type="EMBL" id="RAPO01000001">
    <property type="protein sequence ID" value="RKD97508.1"/>
    <property type="molecule type" value="Genomic_DNA"/>
</dbReference>
<feature type="compositionally biased region" description="Low complexity" evidence="4">
    <location>
        <begin position="408"/>
        <end position="423"/>
    </location>
</feature>
<dbReference type="GO" id="GO:0006302">
    <property type="term" value="P:double-strand break repair"/>
    <property type="evidence" value="ECO:0007669"/>
    <property type="project" value="UniProtKB-UniRule"/>
</dbReference>
<feature type="compositionally biased region" description="Acidic residues" evidence="4">
    <location>
        <begin position="424"/>
        <end position="434"/>
    </location>
</feature>
<dbReference type="SUPFAM" id="SSF56300">
    <property type="entry name" value="Metallo-dependent phosphatases"/>
    <property type="match status" value="1"/>
</dbReference>
<feature type="active site" description="Proton donor" evidence="3">
    <location>
        <position position="86"/>
    </location>
</feature>
<accession>A0A419WQ26</accession>
<comment type="cofactor">
    <cofactor evidence="3">
        <name>Mn(2+)</name>
        <dbReference type="ChEBI" id="CHEBI:29035"/>
    </cofactor>
    <text evidence="3">Binds 2 manganese ions per subunit.</text>
</comment>
<dbReference type="Pfam" id="PF00149">
    <property type="entry name" value="Metallophos"/>
    <property type="match status" value="1"/>
</dbReference>
<sequence length="472" mass="51247">MTRVIHTGDTHIGYQQYNSPERRRDFLAAFRGVVEDAVDDDVDAVIHAGDLFHDRRPGLIDLQGTIDILRTLADADIPFLAVVGNHEGKRDAQWLDLFEDLGLATRLGADPEVIDDVAFYGLDFVPRSRREDLEYEFDPVPDDADHATLVSHGLFEPFAHADWDTERLLTESTVDFDAVLLGDNHAPDTAEVQDAWVTYCGSTERASASEREDRGYNLVEFEDEVAISRRAIAETRDFVFVDVELEADEGIDRVQERVRQHDPGLEDAVVIVTIEGEGRPITPAAVEELAIDRGALVARVNDRRELPDEDEEVSVSFADPDAAVRERVRDLGLSNAALEIDETVRNGDLADANVRETVERRVRDLLEEDDSAFEPAPEREPSDADVTTVADQLSGDGDSRADAEPADSDATAEAAASSDGSATADDEPSSDDAADAGPADEGVTGASGADDAEETGDEEPADADTASLGDFA</sequence>
<dbReference type="GO" id="GO:0008408">
    <property type="term" value="F:3'-5' exonuclease activity"/>
    <property type="evidence" value="ECO:0007669"/>
    <property type="project" value="UniProtKB-UniRule"/>
</dbReference>
<keyword evidence="1 3" id="KW-0227">DNA damage</keyword>
<evidence type="ECO:0000256" key="3">
    <source>
        <dbReference type="HAMAP-Rule" id="MF_02044"/>
    </source>
</evidence>
<feature type="binding site" evidence="3">
    <location>
        <position position="11"/>
    </location>
    <ligand>
        <name>Mn(2+)</name>
        <dbReference type="ChEBI" id="CHEBI:29035"/>
        <label>1</label>
    </ligand>
</feature>
<comment type="function">
    <text evidence="3">Part of the Rad50/Mre11 complex, which is involved in the early steps of DNA double-strand break (DSB) repair. Mre11 binds to DSB ends and has both double-stranded 3'-5' exonuclease activity and single-stranded endonuclease activity.</text>
</comment>
<feature type="binding site" evidence="3">
    <location>
        <position position="50"/>
    </location>
    <ligand>
        <name>Mn(2+)</name>
        <dbReference type="ChEBI" id="CHEBI:29035"/>
        <label>1</label>
    </ligand>
</feature>
<dbReference type="NCBIfam" id="NF041030">
    <property type="entry name" value="Mre11_Halo"/>
    <property type="match status" value="1"/>
</dbReference>
<dbReference type="InterPro" id="IPR054879">
    <property type="entry name" value="Mre11_Halo"/>
</dbReference>
<keyword evidence="3" id="KW-0378">Hydrolase</keyword>
<dbReference type="EC" id="3.1.-.-" evidence="3"/>
<reference evidence="6 7" key="1">
    <citation type="submission" date="2018-09" db="EMBL/GenBank/DDBJ databases">
        <title>Genomic Encyclopedia of Archaeal and Bacterial Type Strains, Phase II (KMG-II): from individual species to whole genera.</title>
        <authorList>
            <person name="Goeker M."/>
        </authorList>
    </citation>
    <scope>NUCLEOTIDE SEQUENCE [LARGE SCALE GENOMIC DNA]</scope>
    <source>
        <strain evidence="6 7">DSM 13151</strain>
    </source>
</reference>
<feature type="domain" description="Calcineurin-like phosphoesterase" evidence="5">
    <location>
        <begin position="3"/>
        <end position="120"/>
    </location>
</feature>
<evidence type="ECO:0000256" key="2">
    <source>
        <dbReference type="ARBA" id="ARBA00023204"/>
    </source>
</evidence>
<dbReference type="GO" id="GO:0045027">
    <property type="term" value="F:DNA end binding"/>
    <property type="evidence" value="ECO:0007669"/>
    <property type="project" value="UniProtKB-UniRule"/>
</dbReference>
<proteinExistence type="inferred from homology"/>
<comment type="activity regulation">
    <text evidence="3">Nuclease activity is regulated by Rad50.</text>
</comment>
<dbReference type="OrthoDB" id="11638at2157"/>